<evidence type="ECO:0000313" key="3">
    <source>
        <dbReference type="Proteomes" id="UP000289738"/>
    </source>
</evidence>
<protein>
    <submittedName>
        <fullName evidence="2">Uncharacterized protein</fullName>
    </submittedName>
</protein>
<gene>
    <name evidence="2" type="ORF">Ahy_A09g043833</name>
</gene>
<dbReference type="Proteomes" id="UP000289738">
    <property type="component" value="Chromosome A09"/>
</dbReference>
<proteinExistence type="predicted"/>
<reference evidence="2 3" key="1">
    <citation type="submission" date="2019-01" db="EMBL/GenBank/DDBJ databases">
        <title>Sequencing of cultivated peanut Arachis hypogaea provides insights into genome evolution and oil improvement.</title>
        <authorList>
            <person name="Chen X."/>
        </authorList>
    </citation>
    <scope>NUCLEOTIDE SEQUENCE [LARGE SCALE GENOMIC DNA]</scope>
    <source>
        <strain evidence="3">cv. Fuhuasheng</strain>
        <tissue evidence="2">Leaves</tissue>
    </source>
</reference>
<comment type="caution">
    <text evidence="2">The sequence shown here is derived from an EMBL/GenBank/DDBJ whole genome shotgun (WGS) entry which is preliminary data.</text>
</comment>
<accession>A0A445BJ33</accession>
<evidence type="ECO:0000313" key="2">
    <source>
        <dbReference type="EMBL" id="RYR38686.1"/>
    </source>
</evidence>
<name>A0A445BJ33_ARAHY</name>
<feature type="coiled-coil region" evidence="1">
    <location>
        <begin position="57"/>
        <end position="84"/>
    </location>
</feature>
<organism evidence="2 3">
    <name type="scientific">Arachis hypogaea</name>
    <name type="common">Peanut</name>
    <dbReference type="NCBI Taxonomy" id="3818"/>
    <lineage>
        <taxon>Eukaryota</taxon>
        <taxon>Viridiplantae</taxon>
        <taxon>Streptophyta</taxon>
        <taxon>Embryophyta</taxon>
        <taxon>Tracheophyta</taxon>
        <taxon>Spermatophyta</taxon>
        <taxon>Magnoliopsida</taxon>
        <taxon>eudicotyledons</taxon>
        <taxon>Gunneridae</taxon>
        <taxon>Pentapetalae</taxon>
        <taxon>rosids</taxon>
        <taxon>fabids</taxon>
        <taxon>Fabales</taxon>
        <taxon>Fabaceae</taxon>
        <taxon>Papilionoideae</taxon>
        <taxon>50 kb inversion clade</taxon>
        <taxon>dalbergioids sensu lato</taxon>
        <taxon>Dalbergieae</taxon>
        <taxon>Pterocarpus clade</taxon>
        <taxon>Arachis</taxon>
    </lineage>
</organism>
<evidence type="ECO:0000256" key="1">
    <source>
        <dbReference type="SAM" id="Coils"/>
    </source>
</evidence>
<keyword evidence="1" id="KW-0175">Coiled coil</keyword>
<dbReference type="AlphaFoldDB" id="A0A445BJ33"/>
<keyword evidence="3" id="KW-1185">Reference proteome</keyword>
<dbReference type="EMBL" id="SDMP01000009">
    <property type="protein sequence ID" value="RYR38686.1"/>
    <property type="molecule type" value="Genomic_DNA"/>
</dbReference>
<sequence length="194" mass="22427">MTYKHGQTRVNFLLKVLGKRMQPKRKEHLEELNFSLVGTKLVEVDWLDLECKEHHLAWDWEVELQELEEKREVVESKIEKYHRRPVLAYNKHIRSSVFLEGDLVLKSVDAVMRKMTLPKWAPKWEGPYIVSEIHPNGHCILLDPDHGTTTSPSISSMASLSRANIYVILFCKHPAMHEKTALAIIHSKGVNDVS</sequence>